<feature type="compositionally biased region" description="Low complexity" evidence="1">
    <location>
        <begin position="195"/>
        <end position="204"/>
    </location>
</feature>
<gene>
    <name evidence="2" type="ORF">SAMN05421642_103359</name>
</gene>
<reference evidence="3" key="1">
    <citation type="submission" date="2017-06" db="EMBL/GenBank/DDBJ databases">
        <authorList>
            <person name="Varghese N."/>
            <person name="Submissions S."/>
        </authorList>
    </citation>
    <scope>NUCLEOTIDE SEQUENCE [LARGE SCALE GENOMIC DNA]</scope>
    <source>
        <strain evidence="3">JCM 23211</strain>
    </source>
</reference>
<dbReference type="Proteomes" id="UP000198327">
    <property type="component" value="Unassembled WGS sequence"/>
</dbReference>
<organism evidence="2 3">
    <name type="scientific">Rhodococcoides kyotonense</name>
    <dbReference type="NCBI Taxonomy" id="398843"/>
    <lineage>
        <taxon>Bacteria</taxon>
        <taxon>Bacillati</taxon>
        <taxon>Actinomycetota</taxon>
        <taxon>Actinomycetes</taxon>
        <taxon>Mycobacteriales</taxon>
        <taxon>Nocardiaceae</taxon>
        <taxon>Rhodococcoides</taxon>
    </lineage>
</organism>
<name>A0A239FPD0_9NOCA</name>
<dbReference type="AlphaFoldDB" id="A0A239FPD0"/>
<feature type="compositionally biased region" description="Low complexity" evidence="1">
    <location>
        <begin position="219"/>
        <end position="233"/>
    </location>
</feature>
<feature type="compositionally biased region" description="Basic and acidic residues" evidence="1">
    <location>
        <begin position="206"/>
        <end position="216"/>
    </location>
</feature>
<protein>
    <recommendedName>
        <fullName evidence="4">RecT family protein</fullName>
    </recommendedName>
</protein>
<sequence>MAPSTALTTIGRSDIPDSWAERRELATQLSTAGMLPTQYVGKPGNILAAQMASNALDIPLWVAFQELNHINGKTGLSAFMMRALIIRAGHDFELVEDDAVHAKIKVRRKEWSASRFVDYRIEDARTAGLVKPGGNYDKNPAAMMVARATTKGAKLYFADVLAGFGQSAEELEDERAAQASSERIEKPSDKPEPDAPAAAPTEQTAEGDKSDDKQEPLDVDVVPDPQAADPAADVPDETREPETETEQPEQLPNPETLEEFIDQVVLARDLHRDDELQRLWKLGRESEGEWLGYEYEGTPLRKWILDARKSVSAAKATGQ</sequence>
<keyword evidence="3" id="KW-1185">Reference proteome</keyword>
<dbReference type="RefSeq" id="WP_089244522.1">
    <property type="nucleotide sequence ID" value="NZ_FZOW01000003.1"/>
</dbReference>
<dbReference type="EMBL" id="FZOW01000003">
    <property type="protein sequence ID" value="SNS57774.1"/>
    <property type="molecule type" value="Genomic_DNA"/>
</dbReference>
<proteinExistence type="predicted"/>
<feature type="region of interest" description="Disordered" evidence="1">
    <location>
        <begin position="171"/>
        <end position="256"/>
    </location>
</feature>
<evidence type="ECO:0008006" key="4">
    <source>
        <dbReference type="Google" id="ProtNLM"/>
    </source>
</evidence>
<evidence type="ECO:0000313" key="2">
    <source>
        <dbReference type="EMBL" id="SNS57774.1"/>
    </source>
</evidence>
<dbReference type="OrthoDB" id="3693665at2"/>
<evidence type="ECO:0000256" key="1">
    <source>
        <dbReference type="SAM" id="MobiDB-lite"/>
    </source>
</evidence>
<evidence type="ECO:0000313" key="3">
    <source>
        <dbReference type="Proteomes" id="UP000198327"/>
    </source>
</evidence>
<feature type="compositionally biased region" description="Basic and acidic residues" evidence="1">
    <location>
        <begin position="182"/>
        <end position="193"/>
    </location>
</feature>
<accession>A0A239FPD0</accession>